<comment type="pathway">
    <text evidence="7">Protein modification; lipoprotein biosynthesis (diacylglyceryl transfer).</text>
</comment>
<dbReference type="Proteomes" id="UP001241056">
    <property type="component" value="Unassembled WGS sequence"/>
</dbReference>
<keyword evidence="2 7" id="KW-1003">Cell membrane</keyword>
<dbReference type="InterPro" id="IPR001640">
    <property type="entry name" value="Lgt"/>
</dbReference>
<dbReference type="Pfam" id="PF01790">
    <property type="entry name" value="LGT"/>
    <property type="match status" value="1"/>
</dbReference>
<comment type="subcellular location">
    <subcellularLocation>
        <location evidence="7">Cell membrane</location>
        <topology evidence="7">Multi-pass membrane protein</topology>
    </subcellularLocation>
</comment>
<keyword evidence="6 7" id="KW-0472">Membrane</keyword>
<evidence type="ECO:0000256" key="4">
    <source>
        <dbReference type="ARBA" id="ARBA00022692"/>
    </source>
</evidence>
<protein>
    <recommendedName>
        <fullName evidence="7">Phosphatidylglycerol--prolipoprotein diacylglyceryl transferase</fullName>
        <ecNumber evidence="7">2.5.1.145</ecNumber>
    </recommendedName>
</protein>
<dbReference type="HAMAP" id="MF_01147">
    <property type="entry name" value="Lgt"/>
    <property type="match status" value="1"/>
</dbReference>
<evidence type="ECO:0000256" key="2">
    <source>
        <dbReference type="ARBA" id="ARBA00022475"/>
    </source>
</evidence>
<dbReference type="EMBL" id="JAUCDY010000004">
    <property type="protein sequence ID" value="MDM7857661.1"/>
    <property type="molecule type" value="Genomic_DNA"/>
</dbReference>
<comment type="caution">
    <text evidence="8">The sequence shown here is derived from an EMBL/GenBank/DDBJ whole genome shotgun (WGS) entry which is preliminary data.</text>
</comment>
<accession>A0ABT7SNB1</accession>
<feature type="transmembrane region" description="Helical" evidence="7">
    <location>
        <begin position="19"/>
        <end position="36"/>
    </location>
</feature>
<dbReference type="NCBIfam" id="TIGR00544">
    <property type="entry name" value="lgt"/>
    <property type="match status" value="1"/>
</dbReference>
<feature type="transmembrane region" description="Helical" evidence="7">
    <location>
        <begin position="199"/>
        <end position="217"/>
    </location>
</feature>
<comment type="catalytic activity">
    <reaction evidence="7">
        <text>L-cysteinyl-[prolipoprotein] + a 1,2-diacyl-sn-glycero-3-phospho-(1'-sn-glycerol) = an S-1,2-diacyl-sn-glyceryl-L-cysteinyl-[prolipoprotein] + sn-glycerol 1-phosphate + H(+)</text>
        <dbReference type="Rhea" id="RHEA:56712"/>
        <dbReference type="Rhea" id="RHEA-COMP:14679"/>
        <dbReference type="Rhea" id="RHEA-COMP:14680"/>
        <dbReference type="ChEBI" id="CHEBI:15378"/>
        <dbReference type="ChEBI" id="CHEBI:29950"/>
        <dbReference type="ChEBI" id="CHEBI:57685"/>
        <dbReference type="ChEBI" id="CHEBI:64716"/>
        <dbReference type="ChEBI" id="CHEBI:140658"/>
        <dbReference type="EC" id="2.5.1.145"/>
    </reaction>
</comment>
<evidence type="ECO:0000256" key="1">
    <source>
        <dbReference type="ARBA" id="ARBA00007150"/>
    </source>
</evidence>
<sequence>MLAYPNIDPVAIALGPLKIHWYGLMYLFGIGSAWWLAKQRLNQFDPSWSKDTLSDLVFWCALGVIAGGRLGYVLFYDLAAYIANPALILRIWEGGMSFHGGFLGVLLAVWWFSRKQNKPFFALMDFIAPLVPIGLGAGRIGNFINAELWGKATDVSWAMVFPTDPAQLARHPSQLYQFALEGVALFVILWLYSRKPRPMMAVSGMFALCYGLFRFIVEFVRVPDAQLGYLAFDWLTMGQVLCLPMIIGGIGLVVWAYRRQETAACNNT</sequence>
<organism evidence="8 9">
    <name type="scientific">Thiopseudomonas acetoxidans</name>
    <dbReference type="NCBI Taxonomy" id="3041622"/>
    <lineage>
        <taxon>Bacteria</taxon>
        <taxon>Pseudomonadati</taxon>
        <taxon>Pseudomonadota</taxon>
        <taxon>Gammaproteobacteria</taxon>
        <taxon>Pseudomonadales</taxon>
        <taxon>Pseudomonadaceae</taxon>
        <taxon>Thiopseudomonas</taxon>
    </lineage>
</organism>
<keyword evidence="5 7" id="KW-1133">Transmembrane helix</keyword>
<dbReference type="RefSeq" id="WP_289410319.1">
    <property type="nucleotide sequence ID" value="NZ_JAUCDY010000004.1"/>
</dbReference>
<keyword evidence="4 7" id="KW-0812">Transmembrane</keyword>
<keyword evidence="9" id="KW-1185">Reference proteome</keyword>
<name>A0ABT7SNB1_9GAMM</name>
<keyword evidence="3 7" id="KW-0808">Transferase</keyword>
<feature type="transmembrane region" description="Helical" evidence="7">
    <location>
        <begin position="96"/>
        <end position="113"/>
    </location>
</feature>
<feature type="transmembrane region" description="Helical" evidence="7">
    <location>
        <begin position="120"/>
        <end position="140"/>
    </location>
</feature>
<feature type="transmembrane region" description="Helical" evidence="7">
    <location>
        <begin position="56"/>
        <end position="76"/>
    </location>
</feature>
<dbReference type="EC" id="2.5.1.145" evidence="7"/>
<gene>
    <name evidence="7 8" type="primary">lgt</name>
    <name evidence="8" type="ORF">QEZ41_05145</name>
</gene>
<evidence type="ECO:0000256" key="6">
    <source>
        <dbReference type="ARBA" id="ARBA00023136"/>
    </source>
</evidence>
<evidence type="ECO:0000256" key="7">
    <source>
        <dbReference type="HAMAP-Rule" id="MF_01147"/>
    </source>
</evidence>
<reference evidence="8 9" key="1">
    <citation type="submission" date="2023-06" db="EMBL/GenBank/DDBJ databases">
        <title>Thiopseudomonas sp. CY1220 draft genome sequence.</title>
        <authorList>
            <person name="Zhao G."/>
            <person name="An M."/>
        </authorList>
    </citation>
    <scope>NUCLEOTIDE SEQUENCE [LARGE SCALE GENOMIC DNA]</scope>
    <source>
        <strain evidence="8 9">CY1220</strain>
    </source>
</reference>
<dbReference type="PANTHER" id="PTHR30589:SF0">
    <property type="entry name" value="PHOSPHATIDYLGLYCEROL--PROLIPOPROTEIN DIACYLGLYCERYL TRANSFERASE"/>
    <property type="match status" value="1"/>
</dbReference>
<evidence type="ECO:0000256" key="5">
    <source>
        <dbReference type="ARBA" id="ARBA00022989"/>
    </source>
</evidence>
<dbReference type="PROSITE" id="PS01311">
    <property type="entry name" value="LGT"/>
    <property type="match status" value="1"/>
</dbReference>
<comment type="function">
    <text evidence="7">Catalyzes the transfer of the diacylglyceryl group from phosphatidylglycerol to the sulfhydryl group of the N-terminal cysteine of a prolipoprotein, the first step in the formation of mature lipoproteins.</text>
</comment>
<evidence type="ECO:0000313" key="9">
    <source>
        <dbReference type="Proteomes" id="UP001241056"/>
    </source>
</evidence>
<comment type="similarity">
    <text evidence="1 7">Belongs to the Lgt family.</text>
</comment>
<dbReference type="PANTHER" id="PTHR30589">
    <property type="entry name" value="PROLIPOPROTEIN DIACYLGLYCERYL TRANSFERASE"/>
    <property type="match status" value="1"/>
</dbReference>
<evidence type="ECO:0000313" key="8">
    <source>
        <dbReference type="EMBL" id="MDM7857661.1"/>
    </source>
</evidence>
<feature type="binding site" evidence="7">
    <location>
        <position position="139"/>
    </location>
    <ligand>
        <name>a 1,2-diacyl-sn-glycero-3-phospho-(1'-sn-glycerol)</name>
        <dbReference type="ChEBI" id="CHEBI:64716"/>
    </ligand>
</feature>
<dbReference type="GO" id="GO:0008961">
    <property type="term" value="F:phosphatidylglycerol-prolipoprotein diacylglyceryl transferase activity"/>
    <property type="evidence" value="ECO:0007669"/>
    <property type="project" value="UniProtKB-EC"/>
</dbReference>
<feature type="transmembrane region" description="Helical" evidence="7">
    <location>
        <begin position="237"/>
        <end position="257"/>
    </location>
</feature>
<feature type="transmembrane region" description="Helical" evidence="7">
    <location>
        <begin position="175"/>
        <end position="192"/>
    </location>
</feature>
<proteinExistence type="inferred from homology"/>
<evidence type="ECO:0000256" key="3">
    <source>
        <dbReference type="ARBA" id="ARBA00022679"/>
    </source>
</evidence>